<keyword evidence="9 11" id="KW-0067">ATP-binding</keyword>
<dbReference type="GO" id="GO:0003677">
    <property type="term" value="F:DNA binding"/>
    <property type="evidence" value="ECO:0007669"/>
    <property type="project" value="UniProtKB-KW"/>
</dbReference>
<dbReference type="GO" id="GO:0005524">
    <property type="term" value="F:ATP binding"/>
    <property type="evidence" value="ECO:0007669"/>
    <property type="project" value="UniProtKB-KW"/>
</dbReference>
<comment type="function">
    <text evidence="11">Subunit R is required for both nuclease and ATPase activities, but not for modification.</text>
</comment>
<dbReference type="CDD" id="cd18030">
    <property type="entry name" value="DEXHc_RE_I_HsdR"/>
    <property type="match status" value="1"/>
</dbReference>
<evidence type="ECO:0000256" key="7">
    <source>
        <dbReference type="ARBA" id="ARBA00022759"/>
    </source>
</evidence>
<dbReference type="InterPro" id="IPR040980">
    <property type="entry name" value="SWI2_SNF2"/>
</dbReference>
<dbReference type="InterPro" id="IPR022625">
    <property type="entry name" value="TypeI_RM_Rsu_C"/>
</dbReference>
<dbReference type="REBASE" id="106649">
    <property type="entry name" value="Udi49782ORF1125P"/>
</dbReference>
<dbReference type="GO" id="GO:0009035">
    <property type="term" value="F:type I site-specific deoxyribonuclease activity"/>
    <property type="evidence" value="ECO:0007669"/>
    <property type="project" value="UniProtKB-EC"/>
</dbReference>
<keyword evidence="7" id="KW-0255">Endonuclease</keyword>
<dbReference type="GO" id="GO:0009307">
    <property type="term" value="P:DNA restriction-modification system"/>
    <property type="evidence" value="ECO:0007669"/>
    <property type="project" value="UniProtKB-KW"/>
</dbReference>
<comment type="similarity">
    <text evidence="2 11">Belongs to the HsdR family.</text>
</comment>
<keyword evidence="5 11" id="KW-0547">Nucleotide-binding</keyword>
<evidence type="ECO:0000256" key="4">
    <source>
        <dbReference type="ARBA" id="ARBA00022722"/>
    </source>
</evidence>
<evidence type="ECO:0000256" key="1">
    <source>
        <dbReference type="ARBA" id="ARBA00000851"/>
    </source>
</evidence>
<dbReference type="Gene3D" id="3.40.50.300">
    <property type="entry name" value="P-loop containing nucleotide triphosphate hydrolases"/>
    <property type="match status" value="2"/>
</dbReference>
<evidence type="ECO:0000259" key="12">
    <source>
        <dbReference type="PROSITE" id="PS51192"/>
    </source>
</evidence>
<dbReference type="InterPro" id="IPR027417">
    <property type="entry name" value="P-loop_NTPase"/>
</dbReference>
<keyword evidence="4" id="KW-0540">Nuclease</keyword>
<gene>
    <name evidence="13" type="ORF">JM47_01135</name>
</gene>
<keyword evidence="6 11" id="KW-0680">Restriction system</keyword>
<dbReference type="Pfam" id="PF04313">
    <property type="entry name" value="HSDR_N"/>
    <property type="match status" value="1"/>
</dbReference>
<dbReference type="Gene3D" id="1.20.58.2040">
    <property type="match status" value="1"/>
</dbReference>
<dbReference type="NCBIfam" id="TIGR00348">
    <property type="entry name" value="hsdR"/>
    <property type="match status" value="1"/>
</dbReference>
<dbReference type="Pfam" id="PF18766">
    <property type="entry name" value="SWI2_SNF2"/>
    <property type="match status" value="1"/>
</dbReference>
<comment type="catalytic activity">
    <reaction evidence="1 11">
        <text>Endonucleolytic cleavage of DNA to give random double-stranded fragments with terminal 5'-phosphates, ATP is simultaneously hydrolyzed.</text>
        <dbReference type="EC" id="3.1.21.3"/>
    </reaction>
</comment>
<dbReference type="CDD" id="cd22332">
    <property type="entry name" value="HsdR_N"/>
    <property type="match status" value="1"/>
</dbReference>
<dbReference type="PANTHER" id="PTHR30195">
    <property type="entry name" value="TYPE I SITE-SPECIFIC DEOXYRIBONUCLEASE PROTEIN SUBUNIT M AND R"/>
    <property type="match status" value="1"/>
</dbReference>
<evidence type="ECO:0000256" key="2">
    <source>
        <dbReference type="ARBA" id="ARBA00008598"/>
    </source>
</evidence>
<evidence type="ECO:0000313" key="13">
    <source>
        <dbReference type="EMBL" id="AJQ45229.1"/>
    </source>
</evidence>
<evidence type="ECO:0000313" key="14">
    <source>
        <dbReference type="Proteomes" id="UP000032261"/>
    </source>
</evidence>
<dbReference type="InterPro" id="IPR007409">
    <property type="entry name" value="Restrct_endonuc_type1_HsdR_N"/>
</dbReference>
<dbReference type="Gene3D" id="3.90.1570.50">
    <property type="match status" value="2"/>
</dbReference>
<evidence type="ECO:0000256" key="10">
    <source>
        <dbReference type="ARBA" id="ARBA00023125"/>
    </source>
</evidence>
<reference evidence="13 14" key="1">
    <citation type="journal article" date="2015" name="Genome Announc.">
        <title>Genome Sequence of Ureaplasma diversum Strain ATCC 49782.</title>
        <authorList>
            <person name="Marques L.M."/>
            <person name="Guimaraes A.M."/>
            <person name="Martins H.B."/>
            <person name="Rezende I.S."/>
            <person name="Barbosa M.S."/>
            <person name="Campos G.B."/>
            <person name="do Nascimento N.C."/>
            <person name="Dos Santos A.P."/>
            <person name="Amorim A.T."/>
            <person name="Santos V.M."/>
            <person name="Messick J.B."/>
            <person name="Timenetsky J."/>
        </authorList>
    </citation>
    <scope>NUCLEOTIDE SEQUENCE [LARGE SCALE GENOMIC DNA]</scope>
    <source>
        <strain evidence="13 14">ATCC 49782</strain>
    </source>
</reference>
<dbReference type="EMBL" id="CP009770">
    <property type="protein sequence ID" value="AJQ45229.1"/>
    <property type="molecule type" value="Genomic_DNA"/>
</dbReference>
<proteinExistence type="inferred from homology"/>
<protein>
    <recommendedName>
        <fullName evidence="11">Type I restriction enzyme endonuclease subunit</fullName>
        <shortName evidence="11">R protein</shortName>
        <ecNumber evidence="11">3.1.21.3</ecNumber>
    </recommendedName>
</protein>
<dbReference type="Proteomes" id="UP000032261">
    <property type="component" value="Chromosome"/>
</dbReference>
<keyword evidence="8 11" id="KW-0378">Hydrolase</keyword>
<evidence type="ECO:0000256" key="9">
    <source>
        <dbReference type="ARBA" id="ARBA00022840"/>
    </source>
</evidence>
<dbReference type="PANTHER" id="PTHR30195:SF16">
    <property type="entry name" value="TYPE I RESTRICTION ENZYME ENDONUCLEASE SUBUNIT"/>
    <property type="match status" value="1"/>
</dbReference>
<dbReference type="InterPro" id="IPR055180">
    <property type="entry name" value="HsdR_RecA-like_helicase_dom_2"/>
</dbReference>
<dbReference type="KEGG" id="ude:JM47_01135"/>
<feature type="domain" description="Helicase ATP-binding" evidence="12">
    <location>
        <begin position="317"/>
        <end position="479"/>
    </location>
</feature>
<dbReference type="CDD" id="cd18800">
    <property type="entry name" value="SF2_C_EcoR124I-like"/>
    <property type="match status" value="1"/>
</dbReference>
<dbReference type="InterPro" id="IPR014001">
    <property type="entry name" value="Helicase_ATP-bd"/>
</dbReference>
<dbReference type="PATRIC" id="fig|42094.4.peg.216"/>
<dbReference type="HOGENOM" id="CLU_004848_1_1_14"/>
<dbReference type="SUPFAM" id="SSF52540">
    <property type="entry name" value="P-loop containing nucleoside triphosphate hydrolases"/>
    <property type="match status" value="2"/>
</dbReference>
<organism evidence="13 14">
    <name type="scientific">Ureaplasma diversum</name>
    <dbReference type="NCBI Taxonomy" id="42094"/>
    <lineage>
        <taxon>Bacteria</taxon>
        <taxon>Bacillati</taxon>
        <taxon>Mycoplasmatota</taxon>
        <taxon>Mycoplasmoidales</taxon>
        <taxon>Mycoplasmoidaceae</taxon>
        <taxon>Ureaplasma</taxon>
    </lineage>
</organism>
<dbReference type="EC" id="3.1.21.3" evidence="11"/>
<evidence type="ECO:0000256" key="8">
    <source>
        <dbReference type="ARBA" id="ARBA00022801"/>
    </source>
</evidence>
<dbReference type="Pfam" id="PF22679">
    <property type="entry name" value="T1R_D3-like"/>
    <property type="match status" value="1"/>
</dbReference>
<evidence type="ECO:0000256" key="5">
    <source>
        <dbReference type="ARBA" id="ARBA00022741"/>
    </source>
</evidence>
<dbReference type="RefSeq" id="WP_208895162.1">
    <property type="nucleotide sequence ID" value="NZ_CP009770.1"/>
</dbReference>
<sequence length="1011" mass="118726">MKKTNPILEHSKGIILDEYEYINNTNTSYQSEKELEQQFINDLIKQGYEYIKYDSSELPSLTKASSELSIPDLKFDEIKYFYDTLFVNLRNQIQRLNNITFNNDEWRRFLLEYLDSSSDTFVEKAKKLHNDGEYKNVVDDFEFDSEELKNIIIFDKNNINNNKLQVINQVKSGNNIYDVSILVNGLPLVHIELKRRGENLFDAFDQIDRYKKESFNSEKSLYKWVQIFVISNGTETSYFPNTKSNIKSHEQYTMQWADAKNRVITDIEDFTLTFFQKRTILEILAKYCVFDCRDELLIMRPYQIAATERILLKINTSYNLKNQEGGYIWHTTGSGKTLTSFKTARLAKGLDFVDKVFFVVDRKDLDDQTIKEYERFSPGSVDNSTSTYKLKQNIEKASDKIIVTTIQKLNNFIKNNDNHNIYKKSCVMIFDECHRSQFGEFQRSIAQKFTKAFRFGFTGTPIFEENAETDASKNKITTQRIFGLELHSYIITDAIRDKKVLRFLIDYVNYDFSEEDIKKHAEINDKSLAKAENDLLMHPKRISKITNYVINTINKKCHRGNNFIHKEKNLNGFNAIFAVSSTEAAMLYYDEFKAQMQNLNDEDKLKIATIFSYEENESVENNPLSVDSEPNETQKEFLARAIADYNEMFKTNFNIQDATSNYYRNVSEKLKNKEIDLLIVVKMFLTGFDSPTLNTLYVDQNLQYHGLIQAFSRTNRILNAVKQCGNIVCFRDLSENVKNAIILFGKKHNEQISIVERTYNEIKPEYDEIVNIIQNQYCTGRPVDVSELSDEEKKEFINHFNKFLRVRNLLINYSEFKEEDDIKNTRRFQDLQSIYNKISKEIRAKDTKPIIWDDIKFETEIIKSEDINLHYIYQKIIEYYRKYDRVQFVEELESLISSSLNLSPKKDLLLRFLETDYFKEGIESENIAEAFNKFAKLEQEKEITSLISDNNLKEKEARKFILQCIKNGYVKESGTELSSCIVASRMNNQRQAIKEEITKALITLVNIYKEI</sequence>
<keyword evidence="10 11" id="KW-0238">DNA-binding</keyword>
<name>A0A0C5RP28_9BACT</name>
<dbReference type="Pfam" id="PF12008">
    <property type="entry name" value="EcoR124_C"/>
    <property type="match status" value="1"/>
</dbReference>
<evidence type="ECO:0000256" key="6">
    <source>
        <dbReference type="ARBA" id="ARBA00022747"/>
    </source>
</evidence>
<dbReference type="PROSITE" id="PS51192">
    <property type="entry name" value="HELICASE_ATP_BIND_1"/>
    <property type="match status" value="1"/>
</dbReference>
<dbReference type="AlphaFoldDB" id="A0A0C5RP28"/>
<dbReference type="SMART" id="SM00487">
    <property type="entry name" value="DEXDc"/>
    <property type="match status" value="1"/>
</dbReference>
<evidence type="ECO:0000256" key="3">
    <source>
        <dbReference type="ARBA" id="ARBA00011296"/>
    </source>
</evidence>
<dbReference type="STRING" id="42094.JM47_01135"/>
<comment type="subunit">
    <text evidence="3 11">The type I restriction/modification system is composed of three polypeptides R, M and S.</text>
</comment>
<accession>A0A0C5RP28</accession>
<dbReference type="InterPro" id="IPR051268">
    <property type="entry name" value="Type-I_R_enzyme_R_subunit"/>
</dbReference>
<dbReference type="InterPro" id="IPR004473">
    <property type="entry name" value="Restrct_endonuc_typeI_HsdR"/>
</dbReference>
<evidence type="ECO:0000256" key="11">
    <source>
        <dbReference type="RuleBase" id="RU364115"/>
    </source>
</evidence>